<keyword evidence="8 18" id="KW-0201">Cytochrome c-type biogenesis</keyword>
<dbReference type="EMBL" id="JAWCUA010000007">
    <property type="protein sequence ID" value="MDU0113134.1"/>
    <property type="molecule type" value="Genomic_DNA"/>
</dbReference>
<comment type="catalytic activity">
    <reaction evidence="16 18">
        <text>[protein]-dithiol + NAD(+) = [protein]-disulfide + NADH + H(+)</text>
        <dbReference type="Rhea" id="RHEA:18749"/>
        <dbReference type="Rhea" id="RHEA-COMP:10593"/>
        <dbReference type="Rhea" id="RHEA-COMP:10594"/>
        <dbReference type="ChEBI" id="CHEBI:15378"/>
        <dbReference type="ChEBI" id="CHEBI:29950"/>
        <dbReference type="ChEBI" id="CHEBI:50058"/>
        <dbReference type="ChEBI" id="CHEBI:57540"/>
        <dbReference type="ChEBI" id="CHEBI:57945"/>
        <dbReference type="EC" id="1.8.1.8"/>
    </reaction>
</comment>
<comment type="subcellular location">
    <subcellularLocation>
        <location evidence="1 18">Cell inner membrane</location>
        <topology evidence="1 18">Multi-pass membrane protein</topology>
    </subcellularLocation>
</comment>
<feature type="signal peptide" evidence="18">
    <location>
        <begin position="1"/>
        <end position="25"/>
    </location>
</feature>
<evidence type="ECO:0000259" key="19">
    <source>
        <dbReference type="PROSITE" id="PS51352"/>
    </source>
</evidence>
<feature type="transmembrane region" description="Helical" evidence="18">
    <location>
        <begin position="413"/>
        <end position="434"/>
    </location>
</feature>
<dbReference type="SUPFAM" id="SSF74863">
    <property type="entry name" value="Thiol:disulfide interchange protein DsbD, N-terminal domain (DsbD-alpha)"/>
    <property type="match status" value="1"/>
</dbReference>
<comment type="catalytic activity">
    <reaction evidence="17 18">
        <text>[protein]-dithiol + NADP(+) = [protein]-disulfide + NADPH + H(+)</text>
        <dbReference type="Rhea" id="RHEA:18753"/>
        <dbReference type="Rhea" id="RHEA-COMP:10593"/>
        <dbReference type="Rhea" id="RHEA-COMP:10594"/>
        <dbReference type="ChEBI" id="CHEBI:15378"/>
        <dbReference type="ChEBI" id="CHEBI:29950"/>
        <dbReference type="ChEBI" id="CHEBI:50058"/>
        <dbReference type="ChEBI" id="CHEBI:57783"/>
        <dbReference type="ChEBI" id="CHEBI:58349"/>
        <dbReference type="EC" id="1.8.1.8"/>
    </reaction>
</comment>
<dbReference type="EC" id="1.8.1.8" evidence="18"/>
<feature type="chain" id="PRO_5044928050" description="Thiol:disulfide interchange protein DsbD" evidence="18">
    <location>
        <begin position="26"/>
        <end position="601"/>
    </location>
</feature>
<evidence type="ECO:0000256" key="16">
    <source>
        <dbReference type="ARBA" id="ARBA00047388"/>
    </source>
</evidence>
<evidence type="ECO:0000256" key="4">
    <source>
        <dbReference type="ARBA" id="ARBA00022475"/>
    </source>
</evidence>
<dbReference type="PANTHER" id="PTHR32234:SF0">
    <property type="entry name" value="THIOL:DISULFIDE INTERCHANGE PROTEIN DSBD"/>
    <property type="match status" value="1"/>
</dbReference>
<keyword evidence="11 18" id="KW-0560">Oxidoreductase</keyword>
<dbReference type="InterPro" id="IPR035671">
    <property type="entry name" value="DsbD_gamma"/>
</dbReference>
<dbReference type="Gene3D" id="2.60.40.1250">
    <property type="entry name" value="Thiol:disulfide interchange protein DsbD, N-terminal domain"/>
    <property type="match status" value="1"/>
</dbReference>
<evidence type="ECO:0000256" key="12">
    <source>
        <dbReference type="ARBA" id="ARBA00023027"/>
    </source>
</evidence>
<feature type="transmembrane region" description="Helical" evidence="18">
    <location>
        <begin position="237"/>
        <end position="261"/>
    </location>
</feature>
<evidence type="ECO:0000256" key="6">
    <source>
        <dbReference type="ARBA" id="ARBA00022692"/>
    </source>
</evidence>
<evidence type="ECO:0000256" key="1">
    <source>
        <dbReference type="ARBA" id="ARBA00004429"/>
    </source>
</evidence>
<dbReference type="InterPro" id="IPR003834">
    <property type="entry name" value="Cyt_c_assmbl_TM_dom"/>
</dbReference>
<evidence type="ECO:0000313" key="21">
    <source>
        <dbReference type="Proteomes" id="UP001257914"/>
    </source>
</evidence>
<keyword evidence="12 18" id="KW-0520">NAD</keyword>
<keyword evidence="7 18" id="KW-0732">Signal</keyword>
<dbReference type="SUPFAM" id="SSF52833">
    <property type="entry name" value="Thioredoxin-like"/>
    <property type="match status" value="1"/>
</dbReference>
<feature type="transmembrane region" description="Helical" evidence="18">
    <location>
        <begin position="193"/>
        <end position="217"/>
    </location>
</feature>
<dbReference type="Gene3D" id="3.40.30.10">
    <property type="entry name" value="Glutaredoxin"/>
    <property type="match status" value="1"/>
</dbReference>
<keyword evidence="4 18" id="KW-1003">Cell membrane</keyword>
<evidence type="ECO:0000256" key="17">
    <source>
        <dbReference type="ARBA" id="ARBA00047804"/>
    </source>
</evidence>
<evidence type="ECO:0000256" key="5">
    <source>
        <dbReference type="ARBA" id="ARBA00022519"/>
    </source>
</evidence>
<feature type="transmembrane region" description="Helical" evidence="18">
    <location>
        <begin position="318"/>
        <end position="346"/>
    </location>
</feature>
<dbReference type="CDD" id="cd02953">
    <property type="entry name" value="DsbDgamma"/>
    <property type="match status" value="1"/>
</dbReference>
<comment type="function">
    <text evidence="18">Required to facilitate the formation of correct disulfide bonds in some periplasmic proteins and for the assembly of the periplasmic c-type cytochromes. Acts by transferring electrons from cytoplasmic thioredoxin to the periplasm. This transfer involves a cascade of disulfide bond formation and reduction steps.</text>
</comment>
<evidence type="ECO:0000256" key="7">
    <source>
        <dbReference type="ARBA" id="ARBA00022729"/>
    </source>
</evidence>
<evidence type="ECO:0000256" key="14">
    <source>
        <dbReference type="ARBA" id="ARBA00023157"/>
    </source>
</evidence>
<dbReference type="Pfam" id="PF02683">
    <property type="entry name" value="DsbD_TM"/>
    <property type="match status" value="1"/>
</dbReference>
<dbReference type="InterPro" id="IPR036249">
    <property type="entry name" value="Thioredoxin-like_sf"/>
</dbReference>
<keyword evidence="5 18" id="KW-0997">Cell inner membrane</keyword>
<feature type="domain" description="Thioredoxin" evidence="19">
    <location>
        <begin position="455"/>
        <end position="601"/>
    </location>
</feature>
<evidence type="ECO:0000256" key="15">
    <source>
        <dbReference type="ARBA" id="ARBA00023284"/>
    </source>
</evidence>
<dbReference type="RefSeq" id="WP_315946742.1">
    <property type="nucleotide sequence ID" value="NZ_JAWCUA010000007.1"/>
</dbReference>
<dbReference type="NCBIfam" id="NF001419">
    <property type="entry name" value="PRK00293.1"/>
    <property type="match status" value="1"/>
</dbReference>
<keyword evidence="21" id="KW-1185">Reference proteome</keyword>
<gene>
    <name evidence="18" type="primary">dsbD</name>
    <name evidence="20" type="ORF">RT723_09015</name>
</gene>
<feature type="disulfide bond" description="Redox-active" evidence="18">
    <location>
        <begin position="515"/>
        <end position="518"/>
    </location>
</feature>
<evidence type="ECO:0000256" key="2">
    <source>
        <dbReference type="ARBA" id="ARBA00007241"/>
    </source>
</evidence>
<keyword evidence="13 18" id="KW-0472">Membrane</keyword>
<dbReference type="InterPro" id="IPR028250">
    <property type="entry name" value="DsbDN"/>
</dbReference>
<evidence type="ECO:0000256" key="8">
    <source>
        <dbReference type="ARBA" id="ARBA00022748"/>
    </source>
</evidence>
<evidence type="ECO:0000313" key="20">
    <source>
        <dbReference type="EMBL" id="MDU0113134.1"/>
    </source>
</evidence>
<accession>A0ABU3R0F0</accession>
<dbReference type="HAMAP" id="MF_00399">
    <property type="entry name" value="DbsD"/>
    <property type="match status" value="1"/>
</dbReference>
<feature type="transmembrane region" description="Helical" evidence="18">
    <location>
        <begin position="352"/>
        <end position="374"/>
    </location>
</feature>
<evidence type="ECO:0000256" key="11">
    <source>
        <dbReference type="ARBA" id="ARBA00023002"/>
    </source>
</evidence>
<evidence type="ECO:0000256" key="10">
    <source>
        <dbReference type="ARBA" id="ARBA00022989"/>
    </source>
</evidence>
<organism evidence="20 21">
    <name type="scientific">Psychrosphaera aquimarina</name>
    <dbReference type="NCBI Taxonomy" id="2044854"/>
    <lineage>
        <taxon>Bacteria</taxon>
        <taxon>Pseudomonadati</taxon>
        <taxon>Pseudomonadota</taxon>
        <taxon>Gammaproteobacteria</taxon>
        <taxon>Alteromonadales</taxon>
        <taxon>Pseudoalteromonadaceae</taxon>
        <taxon>Psychrosphaera</taxon>
    </lineage>
</organism>
<feature type="disulfide bond" description="Redox-active" evidence="18">
    <location>
        <begin position="131"/>
        <end position="137"/>
    </location>
</feature>
<evidence type="ECO:0000256" key="18">
    <source>
        <dbReference type="HAMAP-Rule" id="MF_00399"/>
    </source>
</evidence>
<feature type="transmembrane region" description="Helical" evidence="18">
    <location>
        <begin position="273"/>
        <end position="297"/>
    </location>
</feature>
<keyword evidence="9 18" id="KW-0249">Electron transport</keyword>
<name>A0ABU3R0F0_9GAMM</name>
<keyword evidence="3 18" id="KW-0813">Transport</keyword>
<dbReference type="Pfam" id="PF13899">
    <property type="entry name" value="Thioredoxin_7"/>
    <property type="match status" value="1"/>
</dbReference>
<dbReference type="InterPro" id="IPR022910">
    <property type="entry name" value="Thiol_diS_interchange_DbsD"/>
</dbReference>
<feature type="transmembrane region" description="Helical" evidence="18">
    <location>
        <begin position="441"/>
        <end position="459"/>
    </location>
</feature>
<dbReference type="GO" id="GO:0047134">
    <property type="term" value="F:protein-disulfide reductase [NAD(P)H] activity"/>
    <property type="evidence" value="ECO:0007669"/>
    <property type="project" value="UniProtKB-EC"/>
</dbReference>
<keyword evidence="10 18" id="KW-1133">Transmembrane helix</keyword>
<comment type="caution">
    <text evidence="20">The sequence shown here is derived from an EMBL/GenBank/DDBJ whole genome shotgun (WGS) entry which is preliminary data.</text>
</comment>
<dbReference type="InterPro" id="IPR036929">
    <property type="entry name" value="DsbDN_sf"/>
</dbReference>
<evidence type="ECO:0000256" key="13">
    <source>
        <dbReference type="ARBA" id="ARBA00023136"/>
    </source>
</evidence>
<proteinExistence type="inferred from homology"/>
<dbReference type="PANTHER" id="PTHR32234">
    <property type="entry name" value="THIOL:DISULFIDE INTERCHANGE PROTEIN DSBD"/>
    <property type="match status" value="1"/>
</dbReference>
<feature type="disulfide bond" description="Redox-active" evidence="18">
    <location>
        <begin position="212"/>
        <end position="334"/>
    </location>
</feature>
<keyword evidence="6 18" id="KW-0812">Transmembrane</keyword>
<comment type="similarity">
    <text evidence="2 18">Belongs to the thioredoxin family. DsbD subfamily.</text>
</comment>
<keyword evidence="15 18" id="KW-0676">Redox-active center</keyword>
<keyword evidence="14 18" id="KW-1015">Disulfide bond</keyword>
<dbReference type="Pfam" id="PF11412">
    <property type="entry name" value="DsbD_N"/>
    <property type="match status" value="1"/>
</dbReference>
<dbReference type="PROSITE" id="PS51352">
    <property type="entry name" value="THIOREDOXIN_2"/>
    <property type="match status" value="1"/>
</dbReference>
<evidence type="ECO:0000256" key="3">
    <source>
        <dbReference type="ARBA" id="ARBA00022448"/>
    </source>
</evidence>
<dbReference type="InterPro" id="IPR013766">
    <property type="entry name" value="Thioredoxin_domain"/>
</dbReference>
<sequence precursor="true">MTLKNILSAPFILIAVLLLSTAAHSSGFPNLSNITDDTFLTAEQAFIPTTLRTANSIQVTIEIAEHYYLYKNKLLVRFNNLDSTNIEYPKGELHTDEYFGEQEIYRNNLSFKIPLTGVQQNASLQLAYQGCAESGLCYPPQFLKIDINEQVFNSSSAFANDNKSAINDSVLAAYKEFSFSDFKLNELLENENIFFILLMFFLLGLGLSFTPCVFPMYPILTGIIVGQGDTLSVKRAFLLSLSYVQGMAITYTALGIIVAFAGMQFQAAFQHPAVLIGLSLLFIFLALSMFGIFNLALPSKWQQKLNSLSNNQKGGSYLGVLMMGVISGLVASPCTTAPLTAALIYIAQSGDVVVGASALYALSMGMGLPLIILGSSGGMLLPKAGAWMNIIKNIFGFLLLAVPILLLDRILPTLYSELLMITLTLTFSAYLYVINLDSQRSFWFGARSLLIFILMFVGLNQGYQLVMPSNGSAVSTKQQRHHFTKVASLAELQLKIEQAANHQQAVIVDLYADWCIACKEFEKYTFNDPAVQSATSNVVLLQIDLTDTASDQSREVMEHFNVLGLPTILLFDHSGKELTADRITGFLGADKFTAHINNAFN</sequence>
<reference evidence="20 21" key="1">
    <citation type="submission" date="2023-10" db="EMBL/GenBank/DDBJ databases">
        <title>Psychrosphaera aquimaarina strain SW33 isolated from seawater.</title>
        <authorList>
            <person name="Bayburt H."/>
            <person name="Kim J.M."/>
            <person name="Choi B.J."/>
            <person name="Jeon C.O."/>
        </authorList>
    </citation>
    <scope>NUCLEOTIDE SEQUENCE [LARGE SCALE GENOMIC DNA]</scope>
    <source>
        <strain evidence="20 21">KCTC 52743</strain>
    </source>
</reference>
<protein>
    <recommendedName>
        <fullName evidence="18">Thiol:disulfide interchange protein DsbD</fullName>
        <ecNumber evidence="18">1.8.1.8</ecNumber>
    </recommendedName>
    <alternativeName>
        <fullName evidence="18">Protein-disulfide reductase</fullName>
        <shortName evidence="18">Disulfide reductase</shortName>
    </alternativeName>
</protein>
<feature type="transmembrane region" description="Helical" evidence="18">
    <location>
        <begin position="386"/>
        <end position="407"/>
    </location>
</feature>
<dbReference type="Proteomes" id="UP001257914">
    <property type="component" value="Unassembled WGS sequence"/>
</dbReference>
<evidence type="ECO:0000256" key="9">
    <source>
        <dbReference type="ARBA" id="ARBA00022982"/>
    </source>
</evidence>